<dbReference type="GeneID" id="36375613"/>
<accession>A0A090MVZ5</accession>
<keyword evidence="1" id="KW-0732">Signal</keyword>
<evidence type="ECO:0000313" key="5">
    <source>
        <dbReference type="WormBase" id="SRAE_1000151100"/>
    </source>
</evidence>
<dbReference type="Proteomes" id="UP000035682">
    <property type="component" value="Unplaced"/>
</dbReference>
<name>A0A090MVZ5_STRRB</name>
<dbReference type="RefSeq" id="XP_024502450.1">
    <property type="nucleotide sequence ID" value="XM_024648477.1"/>
</dbReference>
<evidence type="ECO:0000313" key="4">
    <source>
        <dbReference type="WBParaSite" id="SRAE_1000151100.1"/>
    </source>
</evidence>
<dbReference type="InterPro" id="IPR013320">
    <property type="entry name" value="ConA-like_dom_sf"/>
</dbReference>
<gene>
    <name evidence="2 4 5" type="ORF">SRAE_1000151100</name>
</gene>
<sequence length="465" mass="53032">MYNLFPIIFFILIIFPITLECCGGLSTDTIYKLSGSRILKGYNEKDPLGSIIGIGQQALEPFFTTTISYTTSTKGIQSFITTENIPSINYSEELNCSEFDDTCLWKNLDGYMTDEMDWYQGNGFLNENKLYVASGTDEKPKGNYGIVATDKVMFPTNKAVLISSIINCLTSSGTLKFKYWTSPEVRIFVCVMRTSKIYPDFDYCSPPIEKGDPGPAIISIPDVNKEPFQIFIRAENFIFKNGDLEGGFAILDDIEFEGEICDKQSKRAFDPIIYKTNELFSKVNRDSKKNTYEIDGEIIDNVCDILTCNFEKNDICINNDIYGNFNIVKGQYKNIKNDASTGKKGFEDKEGFYAVIEGPKKYSRLMTQSFTLEDEIYFMFSYHKVSPLGKLRLIRKLKEKDVEEILFESPTEGFTTNKWLKEGRTLIPGEYNYIAIEVVDLPDNSTVGIDEWFLLSIHKDLYCNE</sequence>
<dbReference type="EMBL" id="LN609528">
    <property type="protein sequence ID" value="CEF63248.1"/>
    <property type="molecule type" value="Genomic_DNA"/>
</dbReference>
<dbReference type="CTD" id="36375613"/>
<protein>
    <submittedName>
        <fullName evidence="2 4">Concanavalin A-like lectin/glucanases superfamily domain-containing protein</fullName>
    </submittedName>
</protein>
<dbReference type="GO" id="GO:0030246">
    <property type="term" value="F:carbohydrate binding"/>
    <property type="evidence" value="ECO:0007669"/>
    <property type="project" value="UniProtKB-KW"/>
</dbReference>
<evidence type="ECO:0000256" key="1">
    <source>
        <dbReference type="SAM" id="SignalP"/>
    </source>
</evidence>
<organism evidence="2">
    <name type="scientific">Strongyloides ratti</name>
    <name type="common">Parasitic roundworm</name>
    <dbReference type="NCBI Taxonomy" id="34506"/>
    <lineage>
        <taxon>Eukaryota</taxon>
        <taxon>Metazoa</taxon>
        <taxon>Ecdysozoa</taxon>
        <taxon>Nematoda</taxon>
        <taxon>Chromadorea</taxon>
        <taxon>Rhabditida</taxon>
        <taxon>Tylenchina</taxon>
        <taxon>Panagrolaimomorpha</taxon>
        <taxon>Strongyloidoidea</taxon>
        <taxon>Strongyloididae</taxon>
        <taxon>Strongyloides</taxon>
    </lineage>
</organism>
<keyword evidence="3" id="KW-1185">Reference proteome</keyword>
<feature type="signal peptide" evidence="1">
    <location>
        <begin position="1"/>
        <end position="24"/>
    </location>
</feature>
<proteinExistence type="predicted"/>
<dbReference type="SUPFAM" id="SSF49899">
    <property type="entry name" value="Concanavalin A-like lectins/glucanases"/>
    <property type="match status" value="1"/>
</dbReference>
<dbReference type="WBParaSite" id="SRAE_1000151100.1">
    <property type="protein sequence ID" value="SRAE_1000151100.1"/>
    <property type="gene ID" value="WBGene00258118"/>
</dbReference>
<feature type="chain" id="PRO_5015031258" evidence="1">
    <location>
        <begin position="25"/>
        <end position="465"/>
    </location>
</feature>
<dbReference type="OrthoDB" id="5853260at2759"/>
<evidence type="ECO:0000313" key="3">
    <source>
        <dbReference type="Proteomes" id="UP000035682"/>
    </source>
</evidence>
<reference evidence="4" key="2">
    <citation type="submission" date="2020-12" db="UniProtKB">
        <authorList>
            <consortium name="WormBaseParasite"/>
        </authorList>
    </citation>
    <scope>IDENTIFICATION</scope>
</reference>
<reference evidence="2 3" key="1">
    <citation type="submission" date="2014-09" db="EMBL/GenBank/DDBJ databases">
        <authorList>
            <person name="Martin A.A."/>
        </authorList>
    </citation>
    <scope>NUCLEOTIDE SEQUENCE</scope>
    <source>
        <strain evidence="3">ED321</strain>
        <strain evidence="2">ED321 Heterogonic</strain>
    </source>
</reference>
<keyword evidence="2" id="KW-0430">Lectin</keyword>
<dbReference type="OMA" id="ELRFMYW"/>
<dbReference type="AlphaFoldDB" id="A0A090MVZ5"/>
<evidence type="ECO:0000313" key="2">
    <source>
        <dbReference type="EMBL" id="CEF63248.1"/>
    </source>
</evidence>
<dbReference type="WormBase" id="SRAE_1000151100">
    <property type="protein sequence ID" value="SRP12049"/>
    <property type="gene ID" value="WBGene00258118"/>
</dbReference>